<dbReference type="Pfam" id="PF14016">
    <property type="entry name" value="DUF4232"/>
    <property type="match status" value="1"/>
</dbReference>
<feature type="domain" description="DUF4232" evidence="3">
    <location>
        <begin position="80"/>
        <end position="208"/>
    </location>
</feature>
<dbReference type="InterPro" id="IPR025326">
    <property type="entry name" value="DUF4232"/>
</dbReference>
<dbReference type="PROSITE" id="PS51257">
    <property type="entry name" value="PROKAR_LIPOPROTEIN"/>
    <property type="match status" value="1"/>
</dbReference>
<comment type="caution">
    <text evidence="4">The sequence shown here is derived from an EMBL/GenBank/DDBJ whole genome shotgun (WGS) entry which is preliminary data.</text>
</comment>
<organism evidence="4 5">
    <name type="scientific">Actinomadura algeriensis</name>
    <dbReference type="NCBI Taxonomy" id="1679523"/>
    <lineage>
        <taxon>Bacteria</taxon>
        <taxon>Bacillati</taxon>
        <taxon>Actinomycetota</taxon>
        <taxon>Actinomycetes</taxon>
        <taxon>Streptosporangiales</taxon>
        <taxon>Thermomonosporaceae</taxon>
        <taxon>Actinomadura</taxon>
    </lineage>
</organism>
<evidence type="ECO:0000313" key="5">
    <source>
        <dbReference type="Proteomes" id="UP000627838"/>
    </source>
</evidence>
<feature type="chain" id="PRO_5047486198" description="DUF4232 domain-containing protein" evidence="2">
    <location>
        <begin position="20"/>
        <end position="215"/>
    </location>
</feature>
<evidence type="ECO:0000256" key="2">
    <source>
        <dbReference type="SAM" id="SignalP"/>
    </source>
</evidence>
<evidence type="ECO:0000256" key="1">
    <source>
        <dbReference type="SAM" id="MobiDB-lite"/>
    </source>
</evidence>
<accession>A0ABR9JU62</accession>
<feature type="compositionally biased region" description="Low complexity" evidence="1">
    <location>
        <begin position="22"/>
        <end position="49"/>
    </location>
</feature>
<feature type="region of interest" description="Disordered" evidence="1">
    <location>
        <begin position="22"/>
        <end position="79"/>
    </location>
</feature>
<name>A0ABR9JU62_9ACTN</name>
<evidence type="ECO:0000313" key="4">
    <source>
        <dbReference type="EMBL" id="MBE1534100.1"/>
    </source>
</evidence>
<keyword evidence="5" id="KW-1185">Reference proteome</keyword>
<evidence type="ECO:0000259" key="3">
    <source>
        <dbReference type="Pfam" id="PF14016"/>
    </source>
</evidence>
<feature type="compositionally biased region" description="Gly residues" evidence="1">
    <location>
        <begin position="64"/>
        <end position="76"/>
    </location>
</feature>
<gene>
    <name evidence="4" type="ORF">H4W34_003933</name>
</gene>
<dbReference type="RefSeq" id="WP_192760533.1">
    <property type="nucleotide sequence ID" value="NZ_JADBDZ010000001.1"/>
</dbReference>
<protein>
    <recommendedName>
        <fullName evidence="3">DUF4232 domain-containing protein</fullName>
    </recommendedName>
</protein>
<proteinExistence type="predicted"/>
<dbReference type="Proteomes" id="UP000627838">
    <property type="component" value="Unassembled WGS sequence"/>
</dbReference>
<keyword evidence="2" id="KW-0732">Signal</keyword>
<dbReference type="EMBL" id="JADBDZ010000001">
    <property type="protein sequence ID" value="MBE1534100.1"/>
    <property type="molecule type" value="Genomic_DNA"/>
</dbReference>
<feature type="signal peptide" evidence="2">
    <location>
        <begin position="1"/>
        <end position="19"/>
    </location>
</feature>
<sequence>MPRFFWGTLAAAAVATTVAGCGSTSDAGTASSNGGASAETSTGTSQSGDSGEGADQGAPAGTSGSPGSGGAEGSGGAPHCTGSMLGATLTDLGAGAGQRYATLVLSNRSGDPCTTGGWAGLQQVKGDETIPTKVVRRGDARTITIPPKTSAYERLHWAAVPAADETGSGGCEPVPTELKVIPPNETTQITAAWDGGPVCGHGEIELEPLTLTEPS</sequence>
<reference evidence="4 5" key="1">
    <citation type="submission" date="2020-10" db="EMBL/GenBank/DDBJ databases">
        <title>Sequencing the genomes of 1000 actinobacteria strains.</title>
        <authorList>
            <person name="Klenk H.-P."/>
        </authorList>
    </citation>
    <scope>NUCLEOTIDE SEQUENCE [LARGE SCALE GENOMIC DNA]</scope>
    <source>
        <strain evidence="4 5">DSM 46744</strain>
    </source>
</reference>